<dbReference type="PANTHER" id="PTHR10380:SF238">
    <property type="entry name" value="CUTICULAR PROTEIN 65EA-RELATED"/>
    <property type="match status" value="1"/>
</dbReference>
<dbReference type="AlphaFoldDB" id="A0AAV8W2U6"/>
<comment type="caution">
    <text evidence="4">The sequence shown here is derived from an EMBL/GenBank/DDBJ whole genome shotgun (WGS) entry which is preliminary data.</text>
</comment>
<accession>A0AAV8W2U6</accession>
<evidence type="ECO:0000313" key="5">
    <source>
        <dbReference type="Proteomes" id="UP001159042"/>
    </source>
</evidence>
<gene>
    <name evidence="4" type="ORF">NQ315_004935</name>
</gene>
<feature type="chain" id="PRO_5043821352" evidence="3">
    <location>
        <begin position="18"/>
        <end position="143"/>
    </location>
</feature>
<organism evidence="4 5">
    <name type="scientific">Exocentrus adspersus</name>
    <dbReference type="NCBI Taxonomy" id="1586481"/>
    <lineage>
        <taxon>Eukaryota</taxon>
        <taxon>Metazoa</taxon>
        <taxon>Ecdysozoa</taxon>
        <taxon>Arthropoda</taxon>
        <taxon>Hexapoda</taxon>
        <taxon>Insecta</taxon>
        <taxon>Pterygota</taxon>
        <taxon>Neoptera</taxon>
        <taxon>Endopterygota</taxon>
        <taxon>Coleoptera</taxon>
        <taxon>Polyphaga</taxon>
        <taxon>Cucujiformia</taxon>
        <taxon>Chrysomeloidea</taxon>
        <taxon>Cerambycidae</taxon>
        <taxon>Lamiinae</taxon>
        <taxon>Acanthocinini</taxon>
        <taxon>Exocentrus</taxon>
    </lineage>
</organism>
<keyword evidence="1 2" id="KW-0193">Cuticle</keyword>
<evidence type="ECO:0000313" key="4">
    <source>
        <dbReference type="EMBL" id="KAJ8920794.1"/>
    </source>
</evidence>
<dbReference type="PROSITE" id="PS51155">
    <property type="entry name" value="CHIT_BIND_RR_2"/>
    <property type="match status" value="1"/>
</dbReference>
<keyword evidence="5" id="KW-1185">Reference proteome</keyword>
<dbReference type="PANTHER" id="PTHR10380">
    <property type="entry name" value="CUTICLE PROTEIN"/>
    <property type="match status" value="1"/>
</dbReference>
<dbReference type="GO" id="GO:0008010">
    <property type="term" value="F:structural constituent of chitin-based larval cuticle"/>
    <property type="evidence" value="ECO:0007669"/>
    <property type="project" value="TreeGrafter"/>
</dbReference>
<evidence type="ECO:0000256" key="1">
    <source>
        <dbReference type="ARBA" id="ARBA00022460"/>
    </source>
</evidence>
<proteinExistence type="predicted"/>
<dbReference type="InterPro" id="IPR031311">
    <property type="entry name" value="CHIT_BIND_RR_consensus"/>
</dbReference>
<dbReference type="Proteomes" id="UP001159042">
    <property type="component" value="Unassembled WGS sequence"/>
</dbReference>
<dbReference type="GO" id="GO:0062129">
    <property type="term" value="C:chitin-based extracellular matrix"/>
    <property type="evidence" value="ECO:0007669"/>
    <property type="project" value="TreeGrafter"/>
</dbReference>
<dbReference type="InterPro" id="IPR050468">
    <property type="entry name" value="Cuticle_Struct_Prot"/>
</dbReference>
<dbReference type="InterPro" id="IPR000618">
    <property type="entry name" value="Insect_cuticle"/>
</dbReference>
<reference evidence="4 5" key="1">
    <citation type="journal article" date="2023" name="Insect Mol. Biol.">
        <title>Genome sequencing provides insights into the evolution of gene families encoding plant cell wall-degrading enzymes in longhorned beetles.</title>
        <authorList>
            <person name="Shin N.R."/>
            <person name="Okamura Y."/>
            <person name="Kirsch R."/>
            <person name="Pauchet Y."/>
        </authorList>
    </citation>
    <scope>NUCLEOTIDE SEQUENCE [LARGE SCALE GENOMIC DNA]</scope>
    <source>
        <strain evidence="4">EAD_L_NR</strain>
    </source>
</reference>
<dbReference type="PRINTS" id="PR00947">
    <property type="entry name" value="CUTICLE"/>
</dbReference>
<name>A0AAV8W2U6_9CUCU</name>
<protein>
    <submittedName>
        <fullName evidence="4">Uncharacterized protein</fullName>
    </submittedName>
</protein>
<dbReference type="PROSITE" id="PS00233">
    <property type="entry name" value="CHIT_BIND_RR_1"/>
    <property type="match status" value="1"/>
</dbReference>
<evidence type="ECO:0000256" key="2">
    <source>
        <dbReference type="PROSITE-ProRule" id="PRU00497"/>
    </source>
</evidence>
<sequence>MIGKLVVASALLAVISAQILPLGLYPGRSAVLPAPIGPAFRRLPAAVPIARPLAAGLPYGGGAAIPILRLDSDAAPDGSQYQYSYETANGIAAQEVGQQIAPVPDAPLRVSGSYQYTSPEGLPVQVSYVADENGFHPTGNVIP</sequence>
<keyword evidence="3" id="KW-0732">Signal</keyword>
<dbReference type="EMBL" id="JANEYG010000013">
    <property type="protein sequence ID" value="KAJ8920794.1"/>
    <property type="molecule type" value="Genomic_DNA"/>
</dbReference>
<feature type="signal peptide" evidence="3">
    <location>
        <begin position="1"/>
        <end position="17"/>
    </location>
</feature>
<evidence type="ECO:0000256" key="3">
    <source>
        <dbReference type="SAM" id="SignalP"/>
    </source>
</evidence>
<dbReference type="Pfam" id="PF00379">
    <property type="entry name" value="Chitin_bind_4"/>
    <property type="match status" value="1"/>
</dbReference>